<evidence type="ECO:0000313" key="5">
    <source>
        <dbReference type="EMBL" id="OVA06306.1"/>
    </source>
</evidence>
<feature type="coiled-coil region" evidence="1">
    <location>
        <begin position="294"/>
        <end position="343"/>
    </location>
</feature>
<dbReference type="Pfam" id="PF05003">
    <property type="entry name" value="DUF668"/>
    <property type="match status" value="1"/>
</dbReference>
<feature type="region of interest" description="Disordered" evidence="2">
    <location>
        <begin position="1"/>
        <end position="28"/>
    </location>
</feature>
<dbReference type="InParanoid" id="A0A200Q742"/>
<evidence type="ECO:0008006" key="7">
    <source>
        <dbReference type="Google" id="ProtNLM"/>
    </source>
</evidence>
<feature type="compositionally biased region" description="Polar residues" evidence="2">
    <location>
        <begin position="620"/>
        <end position="639"/>
    </location>
</feature>
<dbReference type="EMBL" id="MVGT01002861">
    <property type="protein sequence ID" value="OVA06306.1"/>
    <property type="molecule type" value="Genomic_DNA"/>
</dbReference>
<dbReference type="InterPro" id="IPR045021">
    <property type="entry name" value="PSI1/2/3"/>
</dbReference>
<feature type="region of interest" description="Disordered" evidence="2">
    <location>
        <begin position="592"/>
        <end position="639"/>
    </location>
</feature>
<dbReference type="Pfam" id="PF11961">
    <property type="entry name" value="DUF3475"/>
    <property type="match status" value="1"/>
</dbReference>
<gene>
    <name evidence="5" type="ORF">BVC80_8889g21</name>
</gene>
<dbReference type="InterPro" id="IPR021864">
    <property type="entry name" value="DUF3475"/>
</dbReference>
<dbReference type="AlphaFoldDB" id="A0A200Q742"/>
<evidence type="ECO:0000313" key="6">
    <source>
        <dbReference type="Proteomes" id="UP000195402"/>
    </source>
</evidence>
<sequence>MGGVCSAGARLGDSDVVPKSPGYPGVLKGANCFDKNKKESITYSSDSDSDIFDGKNPRKFDCVELLSCSPFEFKPSKQDRTTAKQIDDDEGTLVGNKVLDNGSISGNHHCRGRPTPKVDQVPQTSSLLGRAGIVGLEKAVEVLDTIGSSMSNFKSSSTFIPGTSSRESEISIHAFEVASTITKGANILRSLSKESIQFLKDRILQSTGVQQLVSIDMEELLSIAAADKREEFELFSREVVRFGNLCKDPRWHNLGRYFQKLGSDADNKTKEEAEMTMEELVSLAQHTSELYHELRSLEKTEQDHRRVLEEVESSQLPGKGESLMLLNCELNHQKKLVRNLKKKSLWSKNLEEVMEKLVDVVALIHQEISEAFGNNGITLDSKEPNHIPQRLGAAGLALHYASIINQIEKFSILISRPYSLPPNTRDTLYHGLPSGVKAALRSRLQSINSKELTELEIRAEMEKTFHWLVPLAANTIKAHQGFGSVGEWATACNTFNKKISSQNNNIRLQTLYHADKEKIESCILELVTWLHHLMSQIRQRYYGSKPLVPVRSPKRKNGLVLQLQSQQEPSNAHSSSRTEKILQLPKADQDLLEDVSSRTSNPGTSKSQEFSTGKKEAKQLSLSRSCGSTPSPTSELSVTQNLEHTRTNMLDIIDRLDETTH</sequence>
<feature type="domain" description="DUF668" evidence="3">
    <location>
        <begin position="390"/>
        <end position="477"/>
    </location>
</feature>
<evidence type="ECO:0000256" key="1">
    <source>
        <dbReference type="SAM" id="Coils"/>
    </source>
</evidence>
<comment type="caution">
    <text evidence="5">The sequence shown here is derived from an EMBL/GenBank/DDBJ whole genome shotgun (WGS) entry which is preliminary data.</text>
</comment>
<dbReference type="OMA" id="CYSNSRT"/>
<name>A0A200Q742_MACCD</name>
<evidence type="ECO:0000259" key="4">
    <source>
        <dbReference type="Pfam" id="PF11961"/>
    </source>
</evidence>
<dbReference type="FunCoup" id="A0A200Q742">
    <property type="interactions" value="228"/>
</dbReference>
<dbReference type="PANTHER" id="PTHR31730">
    <property type="entry name" value="OS01G0873900 PROTEIN"/>
    <property type="match status" value="1"/>
</dbReference>
<dbReference type="InterPro" id="IPR007700">
    <property type="entry name" value="DUF668"/>
</dbReference>
<dbReference type="STRING" id="56857.A0A200Q742"/>
<accession>A0A200Q742</accession>
<keyword evidence="6" id="KW-1185">Reference proteome</keyword>
<dbReference type="Proteomes" id="UP000195402">
    <property type="component" value="Unassembled WGS sequence"/>
</dbReference>
<reference evidence="5 6" key="1">
    <citation type="journal article" date="2017" name="Mol. Plant">
        <title>The Genome of Medicinal Plant Macleaya cordata Provides New Insights into Benzylisoquinoline Alkaloids Metabolism.</title>
        <authorList>
            <person name="Liu X."/>
            <person name="Liu Y."/>
            <person name="Huang P."/>
            <person name="Ma Y."/>
            <person name="Qing Z."/>
            <person name="Tang Q."/>
            <person name="Cao H."/>
            <person name="Cheng P."/>
            <person name="Zheng Y."/>
            <person name="Yuan Z."/>
            <person name="Zhou Y."/>
            <person name="Liu J."/>
            <person name="Tang Z."/>
            <person name="Zhuo Y."/>
            <person name="Zhang Y."/>
            <person name="Yu L."/>
            <person name="Huang J."/>
            <person name="Yang P."/>
            <person name="Peng Q."/>
            <person name="Zhang J."/>
            <person name="Jiang W."/>
            <person name="Zhang Z."/>
            <person name="Lin K."/>
            <person name="Ro D.K."/>
            <person name="Chen X."/>
            <person name="Xiong X."/>
            <person name="Shang Y."/>
            <person name="Huang S."/>
            <person name="Zeng J."/>
        </authorList>
    </citation>
    <scope>NUCLEOTIDE SEQUENCE [LARGE SCALE GENOMIC DNA]</scope>
    <source>
        <strain evidence="6">cv. BLH2017</strain>
        <tissue evidence="5">Root</tissue>
    </source>
</reference>
<organism evidence="5 6">
    <name type="scientific">Macleaya cordata</name>
    <name type="common">Five-seeded plume-poppy</name>
    <name type="synonym">Bocconia cordata</name>
    <dbReference type="NCBI Taxonomy" id="56857"/>
    <lineage>
        <taxon>Eukaryota</taxon>
        <taxon>Viridiplantae</taxon>
        <taxon>Streptophyta</taxon>
        <taxon>Embryophyta</taxon>
        <taxon>Tracheophyta</taxon>
        <taxon>Spermatophyta</taxon>
        <taxon>Magnoliopsida</taxon>
        <taxon>Ranunculales</taxon>
        <taxon>Papaveraceae</taxon>
        <taxon>Papaveroideae</taxon>
        <taxon>Macleaya</taxon>
    </lineage>
</organism>
<evidence type="ECO:0000259" key="3">
    <source>
        <dbReference type="Pfam" id="PF05003"/>
    </source>
</evidence>
<feature type="compositionally biased region" description="Polar residues" evidence="2">
    <location>
        <begin position="597"/>
        <end position="611"/>
    </location>
</feature>
<dbReference type="PANTHER" id="PTHR31730:SF18">
    <property type="entry name" value="PROTEIN PSK SIMULATOR 2"/>
    <property type="match status" value="1"/>
</dbReference>
<keyword evidence="1" id="KW-0175">Coiled coil</keyword>
<evidence type="ECO:0000256" key="2">
    <source>
        <dbReference type="SAM" id="MobiDB-lite"/>
    </source>
</evidence>
<feature type="domain" description="DUF3475" evidence="4">
    <location>
        <begin position="174"/>
        <end position="228"/>
    </location>
</feature>
<protein>
    <recommendedName>
        <fullName evidence="7">DUF668 domain-containing protein</fullName>
    </recommendedName>
</protein>
<proteinExistence type="predicted"/>
<dbReference type="OrthoDB" id="1908737at2759"/>
<dbReference type="GO" id="GO:0045927">
    <property type="term" value="P:positive regulation of growth"/>
    <property type="evidence" value="ECO:0007669"/>
    <property type="project" value="InterPro"/>
</dbReference>